<comment type="caution">
    <text evidence="16">The sequence shown here is derived from an EMBL/GenBank/DDBJ whole genome shotgun (WGS) entry which is preliminary data.</text>
</comment>
<dbReference type="SUPFAM" id="SSF53822">
    <property type="entry name" value="Periplasmic binding protein-like I"/>
    <property type="match status" value="1"/>
</dbReference>
<keyword evidence="11" id="KW-1071">Ligand-gated ion channel</keyword>
<comment type="subcellular location">
    <subcellularLocation>
        <location evidence="1">Membrane</location>
        <topology evidence="1">Multi-pass membrane protein</topology>
    </subcellularLocation>
    <subcellularLocation>
        <location evidence="13">Postsynaptic cell membrane</location>
    </subcellularLocation>
</comment>
<proteinExistence type="predicted"/>
<gene>
    <name evidence="16" type="ORF">C0Q70_00177</name>
</gene>
<dbReference type="PANTHER" id="PTHR18966">
    <property type="entry name" value="IONOTROPIC GLUTAMATE RECEPTOR"/>
    <property type="match status" value="1"/>
</dbReference>
<keyword evidence="2" id="KW-0813">Transport</keyword>
<dbReference type="InterPro" id="IPR015683">
    <property type="entry name" value="Ionotropic_Glu_rcpt"/>
</dbReference>
<dbReference type="Pfam" id="PF00060">
    <property type="entry name" value="Lig_chan"/>
    <property type="match status" value="1"/>
</dbReference>
<dbReference type="Pfam" id="PF01094">
    <property type="entry name" value="ANF_receptor"/>
    <property type="match status" value="1"/>
</dbReference>
<dbReference type="InterPro" id="IPR001828">
    <property type="entry name" value="ANF_lig-bd_rcpt"/>
</dbReference>
<keyword evidence="3 14" id="KW-0812">Transmembrane</keyword>
<evidence type="ECO:0000256" key="12">
    <source>
        <dbReference type="ARBA" id="ARBA00023303"/>
    </source>
</evidence>
<keyword evidence="8" id="KW-0675">Receptor</keyword>
<evidence type="ECO:0000259" key="15">
    <source>
        <dbReference type="SMART" id="SM00079"/>
    </source>
</evidence>
<evidence type="ECO:0000256" key="11">
    <source>
        <dbReference type="ARBA" id="ARBA00023286"/>
    </source>
</evidence>
<evidence type="ECO:0000256" key="9">
    <source>
        <dbReference type="ARBA" id="ARBA00023180"/>
    </source>
</evidence>
<keyword evidence="17" id="KW-1185">Reference proteome</keyword>
<dbReference type="OrthoDB" id="5984008at2759"/>
<evidence type="ECO:0000256" key="7">
    <source>
        <dbReference type="ARBA" id="ARBA00023136"/>
    </source>
</evidence>
<dbReference type="Proteomes" id="UP000245119">
    <property type="component" value="Linkage Group LG1"/>
</dbReference>
<evidence type="ECO:0000256" key="6">
    <source>
        <dbReference type="ARBA" id="ARBA00023065"/>
    </source>
</evidence>
<evidence type="ECO:0000256" key="4">
    <source>
        <dbReference type="ARBA" id="ARBA00022989"/>
    </source>
</evidence>
<feature type="transmembrane region" description="Helical" evidence="14">
    <location>
        <begin position="468"/>
        <end position="488"/>
    </location>
</feature>
<dbReference type="InterPro" id="IPR028082">
    <property type="entry name" value="Peripla_BP_I"/>
</dbReference>
<dbReference type="SMART" id="SM00079">
    <property type="entry name" value="PBPe"/>
    <property type="match status" value="1"/>
</dbReference>
<dbReference type="STRING" id="400727.A0A2T7PVY8"/>
<evidence type="ECO:0000256" key="5">
    <source>
        <dbReference type="ARBA" id="ARBA00023018"/>
    </source>
</evidence>
<dbReference type="Pfam" id="PF10613">
    <property type="entry name" value="Lig_chan-Glu_bd"/>
    <property type="match status" value="1"/>
</dbReference>
<dbReference type="GO" id="GO:0045211">
    <property type="term" value="C:postsynaptic membrane"/>
    <property type="evidence" value="ECO:0007669"/>
    <property type="project" value="UniProtKB-SubCell"/>
</dbReference>
<feature type="transmembrane region" description="Helical" evidence="14">
    <location>
        <begin position="395"/>
        <end position="423"/>
    </location>
</feature>
<keyword evidence="10" id="KW-0628">Postsynaptic cell membrane</keyword>
<evidence type="ECO:0000256" key="13">
    <source>
        <dbReference type="ARBA" id="ARBA00034100"/>
    </source>
</evidence>
<accession>A0A2T7PVY8</accession>
<evidence type="ECO:0000256" key="14">
    <source>
        <dbReference type="SAM" id="Phobius"/>
    </source>
</evidence>
<evidence type="ECO:0000256" key="3">
    <source>
        <dbReference type="ARBA" id="ARBA00022692"/>
    </source>
</evidence>
<dbReference type="GO" id="GO:0015276">
    <property type="term" value="F:ligand-gated monoatomic ion channel activity"/>
    <property type="evidence" value="ECO:0007669"/>
    <property type="project" value="InterPro"/>
</dbReference>
<name>A0A2T7PVY8_POMCA</name>
<feature type="transmembrane region" description="Helical" evidence="14">
    <location>
        <begin position="443"/>
        <end position="461"/>
    </location>
</feature>
<dbReference type="EMBL" id="PZQS01000001">
    <property type="protein sequence ID" value="PVD37581.1"/>
    <property type="molecule type" value="Genomic_DNA"/>
</dbReference>
<evidence type="ECO:0000256" key="2">
    <source>
        <dbReference type="ARBA" id="ARBA00022448"/>
    </source>
</evidence>
<keyword evidence="5" id="KW-0770">Synapse</keyword>
<evidence type="ECO:0000313" key="17">
    <source>
        <dbReference type="Proteomes" id="UP000245119"/>
    </source>
</evidence>
<keyword evidence="6" id="KW-0406">Ion transport</keyword>
<dbReference type="Gene3D" id="3.40.50.2300">
    <property type="match status" value="1"/>
</dbReference>
<protein>
    <recommendedName>
        <fullName evidence="15">Ionotropic glutamate receptor C-terminal domain-containing protein</fullName>
    </recommendedName>
</protein>
<dbReference type="SUPFAM" id="SSF53850">
    <property type="entry name" value="Periplasmic binding protein-like II"/>
    <property type="match status" value="1"/>
</dbReference>
<evidence type="ECO:0000313" key="16">
    <source>
        <dbReference type="EMBL" id="PVD37581.1"/>
    </source>
</evidence>
<feature type="domain" description="Ionotropic glutamate receptor C-terminal" evidence="15">
    <location>
        <begin position="254"/>
        <end position="635"/>
    </location>
</feature>
<reference evidence="16 17" key="1">
    <citation type="submission" date="2018-04" db="EMBL/GenBank/DDBJ databases">
        <title>The genome of golden apple snail Pomacea canaliculata provides insight into stress tolerance and invasive adaptation.</title>
        <authorList>
            <person name="Liu C."/>
            <person name="Liu B."/>
            <person name="Ren Y."/>
            <person name="Zhang Y."/>
            <person name="Wang H."/>
            <person name="Li S."/>
            <person name="Jiang F."/>
            <person name="Yin L."/>
            <person name="Zhang G."/>
            <person name="Qian W."/>
            <person name="Fan W."/>
        </authorList>
    </citation>
    <scope>NUCLEOTIDE SEQUENCE [LARGE SCALE GENOMIC DNA]</scope>
    <source>
        <strain evidence="16">SZHN2017</strain>
        <tissue evidence="16">Muscle</tissue>
    </source>
</reference>
<organism evidence="16 17">
    <name type="scientific">Pomacea canaliculata</name>
    <name type="common">Golden apple snail</name>
    <dbReference type="NCBI Taxonomy" id="400727"/>
    <lineage>
        <taxon>Eukaryota</taxon>
        <taxon>Metazoa</taxon>
        <taxon>Spiralia</taxon>
        <taxon>Lophotrochozoa</taxon>
        <taxon>Mollusca</taxon>
        <taxon>Gastropoda</taxon>
        <taxon>Caenogastropoda</taxon>
        <taxon>Architaenioglossa</taxon>
        <taxon>Ampullarioidea</taxon>
        <taxon>Ampullariidae</taxon>
        <taxon>Pomacea</taxon>
    </lineage>
</organism>
<evidence type="ECO:0000256" key="10">
    <source>
        <dbReference type="ARBA" id="ARBA00023257"/>
    </source>
</evidence>
<keyword evidence="4 14" id="KW-1133">Transmembrane helix</keyword>
<evidence type="ECO:0000256" key="1">
    <source>
        <dbReference type="ARBA" id="ARBA00004141"/>
    </source>
</evidence>
<keyword evidence="7 14" id="KW-0472">Membrane</keyword>
<dbReference type="InterPro" id="IPR019594">
    <property type="entry name" value="Glu/Gly-bd"/>
</dbReference>
<dbReference type="AlphaFoldDB" id="A0A2T7PVY8"/>
<dbReference type="Gene3D" id="1.10.287.70">
    <property type="match status" value="1"/>
</dbReference>
<feature type="transmembrane region" description="Helical" evidence="14">
    <location>
        <begin position="658"/>
        <end position="678"/>
    </location>
</feature>
<dbReference type="InterPro" id="IPR001320">
    <property type="entry name" value="Iontro_rcpt_C"/>
</dbReference>
<sequence>MFPQLYLQDTTLPNDGRRSATSQQCRLLLVATSCHFVHSANFMVTDILPEAVVLTDGECLASAAVSMAPWAAEWTSAISGIIQQLKWEDVVLVTDGFLRQGAINTKHFHKSELNKQQVGVIPIHVDPDSQTNTLHNLTYHVEVVLPTVAPTVRVFVVCASSTTTAAVLKQAKVLGLLDKYFYWLVVCGTGEPLHSSLTFLHDLQITLGLLQPLKITVTRGETTDSMQLSSCENNDISESFLKQEVLKRVFEKLSSDVTEKMSYVVENSLWETEAYDFELCSFGPLVRSRYVIVESPDSKYGAPEEDGSWNGMVGMVARGGEESGSRPHENAQLHCPNNLRQVEDNPHLYLTQEVDIGVGPYTISSIRETVVDFSVPFMEDGGGILTKKGNSGISILTGLSTFSGTIWLCVVATTVVMGFSLFVTGKYSPYSDVNMSQERRDTWTLGTCIIYVCGSVMMQGMDKHPTNVSARCVLACWWVFTLLILSVYTAKLASVLTVEVQGAKIDSLEDLLASSVKPLVVAGSIWDSFFKNPTTTTYKKIAERMTGAPEVATDADSLDFVSTGTYAFLHDVNSVKYLYSSDCQKLYLATSTFNNNGLGIILPKDAPYKDAIDTIILRLQEGGILENWRARWWFTDGHCTSQAAASVRDTSRLGVNNIGGMLLTYVAVAALSLLAFALQFCLKRSGLAGTLARAPCWVWSKVTGRDHHTAAPTDVEC</sequence>
<dbReference type="Gene3D" id="3.40.190.10">
    <property type="entry name" value="Periplasmic binding protein-like II"/>
    <property type="match status" value="2"/>
</dbReference>
<keyword evidence="9" id="KW-0325">Glycoprotein</keyword>
<evidence type="ECO:0000256" key="8">
    <source>
        <dbReference type="ARBA" id="ARBA00023170"/>
    </source>
</evidence>
<keyword evidence="12" id="KW-0407">Ion channel</keyword>